<evidence type="ECO:0000313" key="2">
    <source>
        <dbReference type="EMBL" id="RIH87648.1"/>
    </source>
</evidence>
<keyword evidence="1" id="KW-1133">Transmembrane helix</keyword>
<dbReference type="EMBL" id="QWLA01000017">
    <property type="protein sequence ID" value="RIH87648.1"/>
    <property type="molecule type" value="Genomic_DNA"/>
</dbReference>
<protein>
    <submittedName>
        <fullName evidence="2">Uncharacterized protein</fullName>
    </submittedName>
</protein>
<reference evidence="2 3" key="1">
    <citation type="submission" date="2018-08" db="EMBL/GenBank/DDBJ databases">
        <title>Meiothermus roseus NBRC 110900 genome sequencing project.</title>
        <authorList>
            <person name="Da Costa M.S."/>
            <person name="Albuquerque L."/>
            <person name="Raposo P."/>
            <person name="Froufe H.J.C."/>
            <person name="Barroso C.S."/>
            <person name="Egas C."/>
        </authorList>
    </citation>
    <scope>NUCLEOTIDE SEQUENCE [LARGE SCALE GENOMIC DNA]</scope>
    <source>
        <strain evidence="2 3">NBRC 110900</strain>
    </source>
</reference>
<dbReference type="AlphaFoldDB" id="A0A399EUE4"/>
<comment type="caution">
    <text evidence="2">The sequence shown here is derived from an EMBL/GenBank/DDBJ whole genome shotgun (WGS) entry which is preliminary data.</text>
</comment>
<dbReference type="Proteomes" id="UP000265341">
    <property type="component" value="Unassembled WGS sequence"/>
</dbReference>
<feature type="transmembrane region" description="Helical" evidence="1">
    <location>
        <begin position="29"/>
        <end position="46"/>
    </location>
</feature>
<feature type="transmembrane region" description="Helical" evidence="1">
    <location>
        <begin position="95"/>
        <end position="115"/>
    </location>
</feature>
<gene>
    <name evidence="2" type="ORF">Mrose_01205</name>
</gene>
<accession>A0A399EUE4</accession>
<keyword evidence="3" id="KW-1185">Reference proteome</keyword>
<feature type="transmembrane region" description="Helical" evidence="1">
    <location>
        <begin position="58"/>
        <end position="75"/>
    </location>
</feature>
<keyword evidence="1" id="KW-0812">Transmembrane</keyword>
<evidence type="ECO:0000313" key="3">
    <source>
        <dbReference type="Proteomes" id="UP000265341"/>
    </source>
</evidence>
<sequence>MTARALWTGILLILVSTIAVVASKPTPTAFIPGILGLLIALLGIVGEKNPGLRRHAMHAALGLAALGILGSLRAIPDFLTLLGGGSVERPLASMAQFATLFICLGLVARGVQSFLEARRKR</sequence>
<dbReference type="RefSeq" id="WP_119276529.1">
    <property type="nucleotide sequence ID" value="NZ_QWLA01000017.1"/>
</dbReference>
<evidence type="ECO:0000256" key="1">
    <source>
        <dbReference type="SAM" id="Phobius"/>
    </source>
</evidence>
<name>A0A399EUE4_9DEIN</name>
<keyword evidence="1" id="KW-0472">Membrane</keyword>
<proteinExistence type="predicted"/>
<organism evidence="2 3">
    <name type="scientific">Calidithermus roseus</name>
    <dbReference type="NCBI Taxonomy" id="1644118"/>
    <lineage>
        <taxon>Bacteria</taxon>
        <taxon>Thermotogati</taxon>
        <taxon>Deinococcota</taxon>
        <taxon>Deinococci</taxon>
        <taxon>Thermales</taxon>
        <taxon>Thermaceae</taxon>
        <taxon>Calidithermus</taxon>
    </lineage>
</organism>
<dbReference type="OrthoDB" id="26298at2"/>